<protein>
    <recommendedName>
        <fullName evidence="3">Lipoprotein</fullName>
    </recommendedName>
</protein>
<dbReference type="RefSeq" id="WP_078776367.1">
    <property type="nucleotide sequence ID" value="NZ_FUWU01000021.1"/>
</dbReference>
<dbReference type="Proteomes" id="UP000190449">
    <property type="component" value="Unassembled WGS sequence"/>
</dbReference>
<organism evidence="1 2">
    <name type="scientific">Fibrobacter intestinalis</name>
    <dbReference type="NCBI Taxonomy" id="28122"/>
    <lineage>
        <taxon>Bacteria</taxon>
        <taxon>Pseudomonadati</taxon>
        <taxon>Fibrobacterota</taxon>
        <taxon>Fibrobacteria</taxon>
        <taxon>Fibrobacterales</taxon>
        <taxon>Fibrobacteraceae</taxon>
        <taxon>Fibrobacter</taxon>
    </lineage>
</organism>
<dbReference type="EMBL" id="FUWU01000021">
    <property type="protein sequence ID" value="SJZ71666.1"/>
    <property type="molecule type" value="Genomic_DNA"/>
</dbReference>
<gene>
    <name evidence="1" type="ORF">SAMN02745108_01414</name>
</gene>
<dbReference type="AlphaFoldDB" id="A0A1T4MXT9"/>
<evidence type="ECO:0008006" key="3">
    <source>
        <dbReference type="Google" id="ProtNLM"/>
    </source>
</evidence>
<evidence type="ECO:0000313" key="1">
    <source>
        <dbReference type="EMBL" id="SJZ71666.1"/>
    </source>
</evidence>
<dbReference type="PROSITE" id="PS51257">
    <property type="entry name" value="PROKAR_LIPOPROTEIN"/>
    <property type="match status" value="1"/>
</dbReference>
<evidence type="ECO:0000313" key="2">
    <source>
        <dbReference type="Proteomes" id="UP000190449"/>
    </source>
</evidence>
<proteinExistence type="predicted"/>
<accession>A0A1T4MXT9</accession>
<sequence>MCFRILCLFCLIFFGCSDLLELPDSPDPNEQEHLFDVRLAVHCERDMSCRSSVFIGRGPFQNRYYDPYSYFIAGKDTLLYRSGKFIDGADTLSSWNLPVTDGHVYFSFLYKSRRKDYDIDLAPWLGEISSSQDSVTLTNFEIGSEVCFLKVRGESYCQTIQERTEKITIPNDSSFYSFFKVQHNCPFDGTTLNIALTAYWR</sequence>
<name>A0A1T4MXT9_9BACT</name>
<dbReference type="STRING" id="28122.SAMN02745108_01414"/>
<reference evidence="1 2" key="1">
    <citation type="submission" date="2017-02" db="EMBL/GenBank/DDBJ databases">
        <authorList>
            <person name="Peterson S.W."/>
        </authorList>
    </citation>
    <scope>NUCLEOTIDE SEQUENCE [LARGE SCALE GENOMIC DNA]</scope>
    <source>
        <strain evidence="1 2">ATCC 43854</strain>
    </source>
</reference>